<dbReference type="GeneID" id="37039447"/>
<dbReference type="InParanoid" id="A0A316W6F8"/>
<evidence type="ECO:0000313" key="1">
    <source>
        <dbReference type="EMBL" id="PWN43633.1"/>
    </source>
</evidence>
<evidence type="ECO:0000313" key="2">
    <source>
        <dbReference type="Proteomes" id="UP000245783"/>
    </source>
</evidence>
<sequence length="438" mass="46339">MVGASAFAVGKVSYVVAPPNDGTISRVDMIVHCITDSSATVNIKDIQFAYTDRTGKPVDGSVAPLATVARKEQHENLLGAGAGFENGGGGWYRSGNPARVSFIQTPLARSGGWAARMISQPSGDSGDDSSIGLDIAGNPPSGTLPYAAWIWYRVTDKKDKPASACGRTCRPRDYQCNIELCVVSTTGELATMNGNLCQYYTFNSAQYNRYELLNIGPASLIGSDPPPPAAPNQMGVAFSCGKGVESATILFDNARLQYEGSGAETIRPTTPATSSSSTNLIKNPFFTTSDNWVTLSSNGAGVQPSPDGGHAYFSGYNNGGVPEVTQYVSGLVGGATYKLVTKCDIQSFDATNAINSGGLTDPGCFFKAMGLNQQIAATEKYFAANNQNGQLELSGTYVHNSKLDPLPLNYQMLCDKSGNRRSPVSRVNLYSVSLTRIA</sequence>
<organism evidence="1 2">
    <name type="scientific">Ceraceosorus guamensis</name>
    <dbReference type="NCBI Taxonomy" id="1522189"/>
    <lineage>
        <taxon>Eukaryota</taxon>
        <taxon>Fungi</taxon>
        <taxon>Dikarya</taxon>
        <taxon>Basidiomycota</taxon>
        <taxon>Ustilaginomycotina</taxon>
        <taxon>Exobasidiomycetes</taxon>
        <taxon>Ceraceosorales</taxon>
        <taxon>Ceraceosoraceae</taxon>
        <taxon>Ceraceosorus</taxon>
    </lineage>
</organism>
<accession>A0A316W6F8</accession>
<dbReference type="EMBL" id="KZ819368">
    <property type="protein sequence ID" value="PWN43633.1"/>
    <property type="molecule type" value="Genomic_DNA"/>
</dbReference>
<keyword evidence="2" id="KW-1185">Reference proteome</keyword>
<dbReference type="RefSeq" id="XP_025370793.1">
    <property type="nucleotide sequence ID" value="XM_025517577.1"/>
</dbReference>
<dbReference type="STRING" id="1522189.A0A316W6F8"/>
<dbReference type="AlphaFoldDB" id="A0A316W6F8"/>
<protein>
    <submittedName>
        <fullName evidence="1">Uncharacterized protein</fullName>
    </submittedName>
</protein>
<name>A0A316W6F8_9BASI</name>
<proteinExistence type="predicted"/>
<gene>
    <name evidence="1" type="ORF">IE81DRAFT_72875</name>
</gene>
<dbReference type="OrthoDB" id="10420536at2759"/>
<dbReference type="Proteomes" id="UP000245783">
    <property type="component" value="Unassembled WGS sequence"/>
</dbReference>
<reference evidence="1 2" key="1">
    <citation type="journal article" date="2018" name="Mol. Biol. Evol.">
        <title>Broad Genomic Sampling Reveals a Smut Pathogenic Ancestry of the Fungal Clade Ustilaginomycotina.</title>
        <authorList>
            <person name="Kijpornyongpan T."/>
            <person name="Mondo S.J."/>
            <person name="Barry K."/>
            <person name="Sandor L."/>
            <person name="Lee J."/>
            <person name="Lipzen A."/>
            <person name="Pangilinan J."/>
            <person name="LaButti K."/>
            <person name="Hainaut M."/>
            <person name="Henrissat B."/>
            <person name="Grigoriev I.V."/>
            <person name="Spatafora J.W."/>
            <person name="Aime M.C."/>
        </authorList>
    </citation>
    <scope>NUCLEOTIDE SEQUENCE [LARGE SCALE GENOMIC DNA]</scope>
    <source>
        <strain evidence="1 2">MCA 4658</strain>
    </source>
</reference>